<dbReference type="PANTHER" id="PTHR43133:SF57">
    <property type="entry name" value="RNA POLYMERASE SIGMA-70 FACTOR"/>
    <property type="match status" value="1"/>
</dbReference>
<dbReference type="PANTHER" id="PTHR43133">
    <property type="entry name" value="RNA POLYMERASE ECF-TYPE SIGMA FACTO"/>
    <property type="match status" value="1"/>
</dbReference>
<comment type="caution">
    <text evidence="8">The sequence shown here is derived from an EMBL/GenBank/DDBJ whole genome shotgun (WGS) entry which is preliminary data.</text>
</comment>
<dbReference type="InterPro" id="IPR013324">
    <property type="entry name" value="RNA_pol_sigma_r3/r4-like"/>
</dbReference>
<keyword evidence="9" id="KW-1185">Reference proteome</keyword>
<dbReference type="Gene3D" id="1.10.1740.10">
    <property type="match status" value="1"/>
</dbReference>
<proteinExistence type="inferred from homology"/>
<evidence type="ECO:0000256" key="3">
    <source>
        <dbReference type="ARBA" id="ARBA00023082"/>
    </source>
</evidence>
<dbReference type="Proteomes" id="UP001157109">
    <property type="component" value="Unassembled WGS sequence"/>
</dbReference>
<dbReference type="Pfam" id="PF08281">
    <property type="entry name" value="Sigma70_r4_2"/>
    <property type="match status" value="1"/>
</dbReference>
<accession>A0ABQ6HL09</accession>
<organism evidence="8 9">
    <name type="scientific">Arsenicicoccus piscis</name>
    <dbReference type="NCBI Taxonomy" id="673954"/>
    <lineage>
        <taxon>Bacteria</taxon>
        <taxon>Bacillati</taxon>
        <taxon>Actinomycetota</taxon>
        <taxon>Actinomycetes</taxon>
        <taxon>Micrococcales</taxon>
        <taxon>Intrasporangiaceae</taxon>
        <taxon>Arsenicicoccus</taxon>
    </lineage>
</organism>
<dbReference type="InterPro" id="IPR039425">
    <property type="entry name" value="RNA_pol_sigma-70-like"/>
</dbReference>
<evidence type="ECO:0000259" key="6">
    <source>
        <dbReference type="Pfam" id="PF04542"/>
    </source>
</evidence>
<feature type="domain" description="RNA polymerase sigma-70 region 2" evidence="6">
    <location>
        <begin position="46"/>
        <end position="113"/>
    </location>
</feature>
<dbReference type="CDD" id="cd06171">
    <property type="entry name" value="Sigma70_r4"/>
    <property type="match status" value="1"/>
</dbReference>
<evidence type="ECO:0000313" key="9">
    <source>
        <dbReference type="Proteomes" id="UP001157109"/>
    </source>
</evidence>
<reference evidence="9" key="1">
    <citation type="journal article" date="2019" name="Int. J. Syst. Evol. Microbiol.">
        <title>The Global Catalogue of Microorganisms (GCM) 10K type strain sequencing project: providing services to taxonomists for standard genome sequencing and annotation.</title>
        <authorList>
            <consortium name="The Broad Institute Genomics Platform"/>
            <consortium name="The Broad Institute Genome Sequencing Center for Infectious Disease"/>
            <person name="Wu L."/>
            <person name="Ma J."/>
        </authorList>
    </citation>
    <scope>NUCLEOTIDE SEQUENCE [LARGE SCALE GENOMIC DNA]</scope>
    <source>
        <strain evidence="9">NBRC 105830</strain>
    </source>
</reference>
<dbReference type="RefSeq" id="WP_284283369.1">
    <property type="nucleotide sequence ID" value="NZ_BSUJ01000001.1"/>
</dbReference>
<dbReference type="Pfam" id="PF04542">
    <property type="entry name" value="Sigma70_r2"/>
    <property type="match status" value="1"/>
</dbReference>
<dbReference type="InterPro" id="IPR013325">
    <property type="entry name" value="RNA_pol_sigma_r2"/>
</dbReference>
<feature type="domain" description="RNA polymerase sigma factor 70 region 4 type 2" evidence="7">
    <location>
        <begin position="144"/>
        <end position="195"/>
    </location>
</feature>
<dbReference type="InterPro" id="IPR013249">
    <property type="entry name" value="RNA_pol_sigma70_r4_t2"/>
</dbReference>
<dbReference type="NCBIfam" id="TIGR02937">
    <property type="entry name" value="sigma70-ECF"/>
    <property type="match status" value="1"/>
</dbReference>
<keyword evidence="2" id="KW-0805">Transcription regulation</keyword>
<evidence type="ECO:0000313" key="8">
    <source>
        <dbReference type="EMBL" id="GMA18184.1"/>
    </source>
</evidence>
<gene>
    <name evidence="8" type="ORF">GCM10025862_02050</name>
</gene>
<dbReference type="SUPFAM" id="SSF88946">
    <property type="entry name" value="Sigma2 domain of RNA polymerase sigma factors"/>
    <property type="match status" value="1"/>
</dbReference>
<dbReference type="InterPro" id="IPR014284">
    <property type="entry name" value="RNA_pol_sigma-70_dom"/>
</dbReference>
<dbReference type="SUPFAM" id="SSF88659">
    <property type="entry name" value="Sigma3 and sigma4 domains of RNA polymerase sigma factors"/>
    <property type="match status" value="1"/>
</dbReference>
<dbReference type="InterPro" id="IPR036388">
    <property type="entry name" value="WH-like_DNA-bd_sf"/>
</dbReference>
<dbReference type="EMBL" id="BSUJ01000001">
    <property type="protein sequence ID" value="GMA18184.1"/>
    <property type="molecule type" value="Genomic_DNA"/>
</dbReference>
<feature type="region of interest" description="Disordered" evidence="5">
    <location>
        <begin position="1"/>
        <end position="20"/>
    </location>
</feature>
<dbReference type="InterPro" id="IPR007627">
    <property type="entry name" value="RNA_pol_sigma70_r2"/>
</dbReference>
<evidence type="ECO:0000259" key="7">
    <source>
        <dbReference type="Pfam" id="PF08281"/>
    </source>
</evidence>
<keyword evidence="4" id="KW-0804">Transcription</keyword>
<protein>
    <submittedName>
        <fullName evidence="8">RNA polymerase sigma factor</fullName>
    </submittedName>
</protein>
<name>A0ABQ6HL09_9MICO</name>
<evidence type="ECO:0000256" key="5">
    <source>
        <dbReference type="SAM" id="MobiDB-lite"/>
    </source>
</evidence>
<evidence type="ECO:0000256" key="4">
    <source>
        <dbReference type="ARBA" id="ARBA00023163"/>
    </source>
</evidence>
<dbReference type="Gene3D" id="1.10.10.10">
    <property type="entry name" value="Winged helix-like DNA-binding domain superfamily/Winged helix DNA-binding domain"/>
    <property type="match status" value="1"/>
</dbReference>
<evidence type="ECO:0000256" key="1">
    <source>
        <dbReference type="ARBA" id="ARBA00010641"/>
    </source>
</evidence>
<comment type="similarity">
    <text evidence="1">Belongs to the sigma-70 factor family. ECF subfamily.</text>
</comment>
<keyword evidence="3" id="KW-0731">Sigma factor</keyword>
<evidence type="ECO:0000256" key="2">
    <source>
        <dbReference type="ARBA" id="ARBA00023015"/>
    </source>
</evidence>
<sequence>MVRGVRRPGGGLPDGPRGSLSPDEAARLQALITLAQRGDPEAFGQLYERYVEVVYRYIFVRVGQVHTAQDLTSDTFVKALRNIGTFTWQGKDIAAWFVTIARNVVNDHTKSAKFRMEVTTADMLDADQQVDAPEGEVLDRIRDERLLEAVKALKPEQAECVVLRFIDGLSIAETAVVLGKKENAVKQLQLRAVRSLQRALEGETL</sequence>